<comment type="caution">
    <text evidence="2">The sequence shown here is derived from an EMBL/GenBank/DDBJ whole genome shotgun (WGS) entry which is preliminary data.</text>
</comment>
<dbReference type="InterPro" id="IPR044730">
    <property type="entry name" value="RNase_H-like_dom_plant"/>
</dbReference>
<dbReference type="InterPro" id="IPR002156">
    <property type="entry name" value="RNaseH_domain"/>
</dbReference>
<reference evidence="2 3" key="1">
    <citation type="journal article" date="2020" name="Mol. Plant">
        <title>The Chromosome-Based Rubber Tree Genome Provides New Insights into Spurge Genome Evolution and Rubber Biosynthesis.</title>
        <authorList>
            <person name="Liu J."/>
            <person name="Shi C."/>
            <person name="Shi C.C."/>
            <person name="Li W."/>
            <person name="Zhang Q.J."/>
            <person name="Zhang Y."/>
            <person name="Li K."/>
            <person name="Lu H.F."/>
            <person name="Shi C."/>
            <person name="Zhu S.T."/>
            <person name="Xiao Z.Y."/>
            <person name="Nan H."/>
            <person name="Yue Y."/>
            <person name="Zhu X.G."/>
            <person name="Wu Y."/>
            <person name="Hong X.N."/>
            <person name="Fan G.Y."/>
            <person name="Tong Y."/>
            <person name="Zhang D."/>
            <person name="Mao C.L."/>
            <person name="Liu Y.L."/>
            <person name="Hao S.J."/>
            <person name="Liu W.Q."/>
            <person name="Lv M.Q."/>
            <person name="Zhang H.B."/>
            <person name="Liu Y."/>
            <person name="Hu-Tang G.R."/>
            <person name="Wang J.P."/>
            <person name="Wang J.H."/>
            <person name="Sun Y.H."/>
            <person name="Ni S.B."/>
            <person name="Chen W.B."/>
            <person name="Zhang X.C."/>
            <person name="Jiao Y.N."/>
            <person name="Eichler E.E."/>
            <person name="Li G.H."/>
            <person name="Liu X."/>
            <person name="Gao L.Z."/>
        </authorList>
    </citation>
    <scope>NUCLEOTIDE SEQUENCE [LARGE SCALE GENOMIC DNA]</scope>
    <source>
        <strain evidence="3">cv. GT1</strain>
        <tissue evidence="2">Leaf</tissue>
    </source>
</reference>
<evidence type="ECO:0000259" key="1">
    <source>
        <dbReference type="Pfam" id="PF13456"/>
    </source>
</evidence>
<dbReference type="InterPro" id="IPR012337">
    <property type="entry name" value="RNaseH-like_sf"/>
</dbReference>
<organism evidence="2 3">
    <name type="scientific">Hevea brasiliensis</name>
    <name type="common">Para rubber tree</name>
    <name type="synonym">Siphonia brasiliensis</name>
    <dbReference type="NCBI Taxonomy" id="3981"/>
    <lineage>
        <taxon>Eukaryota</taxon>
        <taxon>Viridiplantae</taxon>
        <taxon>Streptophyta</taxon>
        <taxon>Embryophyta</taxon>
        <taxon>Tracheophyta</taxon>
        <taxon>Spermatophyta</taxon>
        <taxon>Magnoliopsida</taxon>
        <taxon>eudicotyledons</taxon>
        <taxon>Gunneridae</taxon>
        <taxon>Pentapetalae</taxon>
        <taxon>rosids</taxon>
        <taxon>fabids</taxon>
        <taxon>Malpighiales</taxon>
        <taxon>Euphorbiaceae</taxon>
        <taxon>Crotonoideae</taxon>
        <taxon>Micrandreae</taxon>
        <taxon>Hevea</taxon>
    </lineage>
</organism>
<protein>
    <recommendedName>
        <fullName evidence="1">RNase H type-1 domain-containing protein</fullName>
    </recommendedName>
</protein>
<name>A0A6A6MHH4_HEVBR</name>
<dbReference type="PANTHER" id="PTHR47723:SF21">
    <property type="entry name" value="POLYNUCLEOTIDYL TRANSFERASE, RIBONUCLEASE H-LIKE SUPERFAMILY PROTEIN"/>
    <property type="match status" value="1"/>
</dbReference>
<dbReference type="Proteomes" id="UP000467840">
    <property type="component" value="Chromosome 14"/>
</dbReference>
<dbReference type="Gene3D" id="3.30.420.10">
    <property type="entry name" value="Ribonuclease H-like superfamily/Ribonuclease H"/>
    <property type="match status" value="1"/>
</dbReference>
<sequence length="195" mass="21547">MELERNSTSANSSGSSYDSMWKYLWNLCLPPKTFSAPATDALKMNLDAAIIEGVCCGLGMVLRNHKGEILMSAAFRLDHSLPPEDAEVEAACLGIQRARDAGFRVFTLEFDSFLLVHHVQKRLVLPSYLGTRIQSLLMEMDDCSFVDCLHVFREANLVAHALAKFALNLDVDEPILMEEFPPSISGLVALDALSI</sequence>
<dbReference type="SUPFAM" id="SSF53098">
    <property type="entry name" value="Ribonuclease H-like"/>
    <property type="match status" value="1"/>
</dbReference>
<dbReference type="CDD" id="cd06222">
    <property type="entry name" value="RNase_H_like"/>
    <property type="match status" value="1"/>
</dbReference>
<dbReference type="Pfam" id="PF13456">
    <property type="entry name" value="RVT_3"/>
    <property type="match status" value="1"/>
</dbReference>
<dbReference type="AlphaFoldDB" id="A0A6A6MHH4"/>
<gene>
    <name evidence="2" type="ORF">GH714_026996</name>
</gene>
<dbReference type="GO" id="GO:0004523">
    <property type="term" value="F:RNA-DNA hybrid ribonuclease activity"/>
    <property type="evidence" value="ECO:0007669"/>
    <property type="project" value="InterPro"/>
</dbReference>
<dbReference type="GO" id="GO:0003676">
    <property type="term" value="F:nucleic acid binding"/>
    <property type="evidence" value="ECO:0007669"/>
    <property type="project" value="InterPro"/>
</dbReference>
<dbReference type="EMBL" id="JAAGAX010000006">
    <property type="protein sequence ID" value="KAF2311848.1"/>
    <property type="molecule type" value="Genomic_DNA"/>
</dbReference>
<evidence type="ECO:0000313" key="2">
    <source>
        <dbReference type="EMBL" id="KAF2311848.1"/>
    </source>
</evidence>
<evidence type="ECO:0000313" key="3">
    <source>
        <dbReference type="Proteomes" id="UP000467840"/>
    </source>
</evidence>
<dbReference type="InterPro" id="IPR053151">
    <property type="entry name" value="RNase_H-like"/>
</dbReference>
<accession>A0A6A6MHH4</accession>
<proteinExistence type="predicted"/>
<feature type="domain" description="RNase H type-1" evidence="1">
    <location>
        <begin position="57"/>
        <end position="166"/>
    </location>
</feature>
<dbReference type="PANTHER" id="PTHR47723">
    <property type="entry name" value="OS05G0353850 PROTEIN"/>
    <property type="match status" value="1"/>
</dbReference>
<dbReference type="InterPro" id="IPR036397">
    <property type="entry name" value="RNaseH_sf"/>
</dbReference>
<keyword evidence="3" id="KW-1185">Reference proteome</keyword>